<comment type="similarity">
    <text evidence="9">Belongs to the OXA1/ALB3/YidC family.</text>
</comment>
<evidence type="ECO:0000256" key="2">
    <source>
        <dbReference type="ARBA" id="ARBA00022448"/>
    </source>
</evidence>
<dbReference type="AlphaFoldDB" id="A0A2T5GE76"/>
<evidence type="ECO:0000256" key="9">
    <source>
        <dbReference type="RuleBase" id="RU003945"/>
    </source>
</evidence>
<dbReference type="PROSITE" id="PS51257">
    <property type="entry name" value="PROKAR_LIPOPROTEIN"/>
    <property type="match status" value="1"/>
</dbReference>
<name>A0A2T5GE76_HYDSH</name>
<evidence type="ECO:0000313" key="13">
    <source>
        <dbReference type="Proteomes" id="UP000244180"/>
    </source>
</evidence>
<dbReference type="OrthoDB" id="9780552at2"/>
<evidence type="ECO:0000256" key="1">
    <source>
        <dbReference type="ARBA" id="ARBA00004651"/>
    </source>
</evidence>
<dbReference type="GO" id="GO:0005886">
    <property type="term" value="C:plasma membrane"/>
    <property type="evidence" value="ECO:0007669"/>
    <property type="project" value="UniProtKB-SubCell"/>
</dbReference>
<dbReference type="GO" id="GO:0015031">
    <property type="term" value="P:protein transport"/>
    <property type="evidence" value="ECO:0007669"/>
    <property type="project" value="UniProtKB-KW"/>
</dbReference>
<keyword evidence="3" id="KW-1003">Cell membrane</keyword>
<gene>
    <name evidence="12" type="ORF">HSCHL_0066</name>
</gene>
<reference evidence="12 13" key="1">
    <citation type="submission" date="2017-08" db="EMBL/GenBank/DDBJ databases">
        <title>Burning lignite coal seam in the remote Altai Mountains harbors a hydrogen-driven thermophilic microbial community.</title>
        <authorList>
            <person name="Kadnikov V.V."/>
            <person name="Mardanov A.V."/>
            <person name="Ivasenko D."/>
            <person name="Beletsky A.V."/>
            <person name="Karnachuk O.V."/>
            <person name="Ravin N.V."/>
        </authorList>
    </citation>
    <scope>NUCLEOTIDE SEQUENCE [LARGE SCALE GENOMIC DNA]</scope>
    <source>
        <strain evidence="12">AL33</strain>
    </source>
</reference>
<dbReference type="EMBL" id="PEBV01000003">
    <property type="protein sequence ID" value="PTQ54487.1"/>
    <property type="molecule type" value="Genomic_DNA"/>
</dbReference>
<keyword evidence="2" id="KW-0813">Transport</keyword>
<dbReference type="PANTHER" id="PTHR12428">
    <property type="entry name" value="OXA1"/>
    <property type="match status" value="1"/>
</dbReference>
<evidence type="ECO:0000256" key="7">
    <source>
        <dbReference type="ARBA" id="ARBA00023136"/>
    </source>
</evidence>
<accession>A0A2T5GE76</accession>
<evidence type="ECO:0000256" key="6">
    <source>
        <dbReference type="ARBA" id="ARBA00022989"/>
    </source>
</evidence>
<evidence type="ECO:0000313" key="12">
    <source>
        <dbReference type="EMBL" id="PTQ54487.1"/>
    </source>
</evidence>
<dbReference type="Pfam" id="PF02096">
    <property type="entry name" value="60KD_IMP"/>
    <property type="match status" value="1"/>
</dbReference>
<feature type="domain" description="Membrane insertase YidC/Oxa/ALB C-terminal" evidence="11">
    <location>
        <begin position="62"/>
        <end position="242"/>
    </location>
</feature>
<protein>
    <submittedName>
        <fullName evidence="12">Inner membrane protein translocase component YidC, short form OxaI-like</fullName>
    </submittedName>
</protein>
<evidence type="ECO:0000256" key="10">
    <source>
        <dbReference type="SAM" id="Phobius"/>
    </source>
</evidence>
<feature type="transmembrane region" description="Helical" evidence="10">
    <location>
        <begin position="201"/>
        <end position="219"/>
    </location>
</feature>
<keyword evidence="7 10" id="KW-0472">Membrane</keyword>
<dbReference type="NCBIfam" id="TIGR03592">
    <property type="entry name" value="yidC_oxa1_cterm"/>
    <property type="match status" value="1"/>
</dbReference>
<evidence type="ECO:0000256" key="3">
    <source>
        <dbReference type="ARBA" id="ARBA00022475"/>
    </source>
</evidence>
<evidence type="ECO:0000256" key="8">
    <source>
        <dbReference type="ARBA" id="ARBA00023186"/>
    </source>
</evidence>
<dbReference type="InterPro" id="IPR028055">
    <property type="entry name" value="YidC/Oxa/ALB_C"/>
</dbReference>
<comment type="subcellular location">
    <subcellularLocation>
        <location evidence="1">Cell membrane</location>
        <topology evidence="1">Multi-pass membrane protein</topology>
    </subcellularLocation>
    <subcellularLocation>
        <location evidence="9">Membrane</location>
        <topology evidence="9">Multi-pass membrane protein</topology>
    </subcellularLocation>
</comment>
<dbReference type="GO" id="GO:0032977">
    <property type="term" value="F:membrane insertase activity"/>
    <property type="evidence" value="ECO:0007669"/>
    <property type="project" value="InterPro"/>
</dbReference>
<dbReference type="PANTHER" id="PTHR12428:SF65">
    <property type="entry name" value="CYTOCHROME C OXIDASE ASSEMBLY PROTEIN COX18, MITOCHONDRIAL"/>
    <property type="match status" value="1"/>
</dbReference>
<dbReference type="GO" id="GO:0051205">
    <property type="term" value="P:protein insertion into membrane"/>
    <property type="evidence" value="ECO:0007669"/>
    <property type="project" value="TreeGrafter"/>
</dbReference>
<organism evidence="12 13">
    <name type="scientific">Hydrogenibacillus schlegelii</name>
    <name type="common">Bacillus schlegelii</name>
    <dbReference type="NCBI Taxonomy" id="1484"/>
    <lineage>
        <taxon>Bacteria</taxon>
        <taxon>Bacillati</taxon>
        <taxon>Bacillota</taxon>
        <taxon>Bacilli</taxon>
        <taxon>Bacillales</taxon>
        <taxon>Bacillales Family X. Incertae Sedis</taxon>
        <taxon>Hydrogenibacillus</taxon>
    </lineage>
</organism>
<feature type="transmembrane region" description="Helical" evidence="10">
    <location>
        <begin position="62"/>
        <end position="82"/>
    </location>
</feature>
<dbReference type="InterPro" id="IPR001708">
    <property type="entry name" value="YidC/ALB3/OXA1/COX18"/>
</dbReference>
<dbReference type="InterPro" id="IPR047196">
    <property type="entry name" value="YidC_ALB_C"/>
</dbReference>
<dbReference type="CDD" id="cd20070">
    <property type="entry name" value="5TM_YidC_Alb3"/>
    <property type="match status" value="1"/>
</dbReference>
<keyword evidence="6 10" id="KW-1133">Transmembrane helix</keyword>
<comment type="caution">
    <text evidence="12">The sequence shown here is derived from an EMBL/GenBank/DDBJ whole genome shotgun (WGS) entry which is preliminary data.</text>
</comment>
<dbReference type="PRINTS" id="PR00701">
    <property type="entry name" value="60KDINNERMP"/>
</dbReference>
<evidence type="ECO:0000256" key="4">
    <source>
        <dbReference type="ARBA" id="ARBA00022692"/>
    </source>
</evidence>
<keyword evidence="4 9" id="KW-0812">Transmembrane</keyword>
<proteinExistence type="inferred from homology"/>
<keyword evidence="5" id="KW-0653">Protein transport</keyword>
<evidence type="ECO:0000256" key="5">
    <source>
        <dbReference type="ARBA" id="ARBA00022927"/>
    </source>
</evidence>
<dbReference type="Proteomes" id="UP000244180">
    <property type="component" value="Unassembled WGS sequence"/>
</dbReference>
<evidence type="ECO:0000259" key="11">
    <source>
        <dbReference type="Pfam" id="PF02096"/>
    </source>
</evidence>
<sequence>MAVSRGMRRRMGVALALVPALGLAGCAPVDVPPDPRNGFFDAFFVYPISLLIDWFGALSGSYAVAILAVTVIVRVLILPLVFNQYKNMAKMQKLQPEVQKIREKYQKDPEKMQRELLKLFQAHDVSPMGGFWPLIVQMPVFIALYDAVRRSPHIKSAHFLWLELGSRDPTFVLPLVAALAQLLTVYVTQKINPMPQGAPQMRLMLILFPLMTFFITLSLPAALPLYWTFSSLFTLVQTFLFKDLLRAGRMGSEEPSVRR</sequence>
<keyword evidence="8" id="KW-0143">Chaperone</keyword>